<dbReference type="PROSITE" id="PS51747">
    <property type="entry name" value="CYT_DCMP_DEAMINASES_2"/>
    <property type="match status" value="1"/>
</dbReference>
<dbReference type="EMBL" id="JNBS01000349">
    <property type="protein sequence ID" value="OQS06383.1"/>
    <property type="molecule type" value="Genomic_DNA"/>
</dbReference>
<reference evidence="3 4" key="1">
    <citation type="journal article" date="2014" name="Genome Biol. Evol.">
        <title>The secreted proteins of Achlya hypogyna and Thraustotheca clavata identify the ancestral oomycete secretome and reveal gene acquisitions by horizontal gene transfer.</title>
        <authorList>
            <person name="Misner I."/>
            <person name="Blouin N."/>
            <person name="Leonard G."/>
            <person name="Richards T.A."/>
            <person name="Lane C.E."/>
        </authorList>
    </citation>
    <scope>NUCLEOTIDE SEQUENCE [LARGE SCALE GENOMIC DNA]</scope>
    <source>
        <strain evidence="3 4">ATCC 34112</strain>
    </source>
</reference>
<protein>
    <recommendedName>
        <fullName evidence="2">CMP/dCMP-type deaminase domain-containing protein</fullName>
    </recommendedName>
</protein>
<comment type="caution">
    <text evidence="3">The sequence shown here is derived from an EMBL/GenBank/DDBJ whole genome shotgun (WGS) entry which is preliminary data.</text>
</comment>
<dbReference type="GO" id="GO:0002100">
    <property type="term" value="P:tRNA wobble adenosine to inosine editing"/>
    <property type="evidence" value="ECO:0007669"/>
    <property type="project" value="TreeGrafter"/>
</dbReference>
<dbReference type="STRING" id="74557.A0A1W0A7W9"/>
<evidence type="ECO:0000259" key="2">
    <source>
        <dbReference type="PROSITE" id="PS51747"/>
    </source>
</evidence>
<dbReference type="GO" id="GO:0052717">
    <property type="term" value="F:tRNA-specific adenosine-34 deaminase activity"/>
    <property type="evidence" value="ECO:0007669"/>
    <property type="project" value="TreeGrafter"/>
</dbReference>
<dbReference type="Proteomes" id="UP000243217">
    <property type="component" value="Unassembled WGS sequence"/>
</dbReference>
<keyword evidence="1" id="KW-0378">Hydrolase</keyword>
<accession>A0A1W0A7W9</accession>
<dbReference type="OrthoDB" id="1701769at2759"/>
<dbReference type="InterPro" id="IPR016193">
    <property type="entry name" value="Cytidine_deaminase-like"/>
</dbReference>
<sequence length="299" mass="33890">MTSFMREALAEGERALERGEVPVGCVFVKGNCVIGQGSNRTNELMNATKHAELVAIEAILEEHGPQVLKDCDLYYYLQEMVDKWNRYVTCEPCIMCAAALALVQVKKVFFGCHNDRFGGNGSIYSLHEAEAIPHENHIGYAIEHGILKEEAIELLKKFYDRGNPRVENSKKKRKYATPPCFALFEDVALMKLIDEKEWGKNFNSKHCRRVLYCLLFHKFRAEGCTTAAIDNASHNVHLDVVRFLQENLTEGCIDLEFDFGYTTAAMDCERHLDIFKYLHENRSEGCTLSTMDNAASSGI</sequence>
<dbReference type="CDD" id="cd01285">
    <property type="entry name" value="nucleoside_deaminase"/>
    <property type="match status" value="1"/>
</dbReference>
<dbReference type="Pfam" id="PF00383">
    <property type="entry name" value="dCMP_cyt_deam_1"/>
    <property type="match status" value="1"/>
</dbReference>
<proteinExistence type="predicted"/>
<dbReference type="AlphaFoldDB" id="A0A1W0A7W9"/>
<keyword evidence="4" id="KW-1185">Reference proteome</keyword>
<dbReference type="PANTHER" id="PTHR11079:SF149">
    <property type="entry name" value="TRNA-SPECIFIC ADENOSINE DEAMINASE 2"/>
    <property type="match status" value="1"/>
</dbReference>
<evidence type="ECO:0000256" key="1">
    <source>
        <dbReference type="ARBA" id="ARBA00022801"/>
    </source>
</evidence>
<dbReference type="PANTHER" id="PTHR11079">
    <property type="entry name" value="CYTOSINE DEAMINASE FAMILY MEMBER"/>
    <property type="match status" value="1"/>
</dbReference>
<feature type="domain" description="CMP/dCMP-type deaminase" evidence="2">
    <location>
        <begin position="1"/>
        <end position="122"/>
    </location>
</feature>
<organism evidence="3 4">
    <name type="scientific">Thraustotheca clavata</name>
    <dbReference type="NCBI Taxonomy" id="74557"/>
    <lineage>
        <taxon>Eukaryota</taxon>
        <taxon>Sar</taxon>
        <taxon>Stramenopiles</taxon>
        <taxon>Oomycota</taxon>
        <taxon>Saprolegniomycetes</taxon>
        <taxon>Saprolegniales</taxon>
        <taxon>Achlyaceae</taxon>
        <taxon>Thraustotheca</taxon>
    </lineage>
</organism>
<dbReference type="Gene3D" id="3.40.140.10">
    <property type="entry name" value="Cytidine Deaminase, domain 2"/>
    <property type="match status" value="1"/>
</dbReference>
<gene>
    <name evidence="3" type="ORF">THRCLA_01573</name>
</gene>
<evidence type="ECO:0000313" key="4">
    <source>
        <dbReference type="Proteomes" id="UP000243217"/>
    </source>
</evidence>
<name>A0A1W0A7W9_9STRA</name>
<dbReference type="InterPro" id="IPR002125">
    <property type="entry name" value="CMP_dCMP_dom"/>
</dbReference>
<evidence type="ECO:0000313" key="3">
    <source>
        <dbReference type="EMBL" id="OQS06383.1"/>
    </source>
</evidence>
<dbReference type="SUPFAM" id="SSF53927">
    <property type="entry name" value="Cytidine deaminase-like"/>
    <property type="match status" value="1"/>
</dbReference>